<protein>
    <submittedName>
        <fullName evidence="1">Glucosaminidase</fullName>
    </submittedName>
</protein>
<feature type="non-terminal residue" evidence="1">
    <location>
        <position position="1"/>
    </location>
</feature>
<comment type="caution">
    <text evidence="1">The sequence shown here is derived from an EMBL/GenBank/DDBJ whole genome shotgun (WGS) entry which is preliminary data.</text>
</comment>
<reference evidence="1 2" key="1">
    <citation type="submission" date="2018-08" db="EMBL/GenBank/DDBJ databases">
        <title>A genome reference for cultivated species of the human gut microbiota.</title>
        <authorList>
            <person name="Zou Y."/>
            <person name="Xue W."/>
            <person name="Luo G."/>
        </authorList>
    </citation>
    <scope>NUCLEOTIDE SEQUENCE [LARGE SCALE GENOMIC DNA]</scope>
    <source>
        <strain evidence="1 2">AM25-16</strain>
    </source>
</reference>
<evidence type="ECO:0000313" key="1">
    <source>
        <dbReference type="EMBL" id="RHF70078.1"/>
    </source>
</evidence>
<name>A0A414PNH1_BACSE</name>
<organism evidence="1 2">
    <name type="scientific">Bacteroides stercoris</name>
    <dbReference type="NCBI Taxonomy" id="46506"/>
    <lineage>
        <taxon>Bacteria</taxon>
        <taxon>Pseudomonadati</taxon>
        <taxon>Bacteroidota</taxon>
        <taxon>Bacteroidia</taxon>
        <taxon>Bacteroidales</taxon>
        <taxon>Bacteroidaceae</taxon>
        <taxon>Bacteroides</taxon>
    </lineage>
</organism>
<proteinExistence type="predicted"/>
<dbReference type="EMBL" id="QRHJ01000073">
    <property type="protein sequence ID" value="RHF70078.1"/>
    <property type="molecule type" value="Genomic_DNA"/>
</dbReference>
<dbReference type="Proteomes" id="UP000283762">
    <property type="component" value="Unassembled WGS sequence"/>
</dbReference>
<sequence>AISEAMDSRRIDLKALLPGMKTCDLTVGENGRAVLQADNGSVQVSRELASAELSRLSVTLNDSSLSEEAKRLRVTGVLNTVILSEAASQNFERGMSEQRAQSENLKR</sequence>
<accession>A0A414PNH1</accession>
<evidence type="ECO:0000313" key="2">
    <source>
        <dbReference type="Proteomes" id="UP000283762"/>
    </source>
</evidence>
<gene>
    <name evidence="1" type="ORF">DW668_16840</name>
</gene>
<dbReference type="AlphaFoldDB" id="A0A414PNH1"/>